<protein>
    <submittedName>
        <fullName evidence="6">LacI family transcriptional regulator</fullName>
    </submittedName>
</protein>
<dbReference type="PANTHER" id="PTHR30146:SF148">
    <property type="entry name" value="HTH-TYPE TRANSCRIPTIONAL REPRESSOR PURR-RELATED"/>
    <property type="match status" value="1"/>
</dbReference>
<dbReference type="EMBL" id="BJXL01000053">
    <property type="protein sequence ID" value="GEM83613.1"/>
    <property type="molecule type" value="Genomic_DNA"/>
</dbReference>
<evidence type="ECO:0000256" key="2">
    <source>
        <dbReference type="ARBA" id="ARBA00023015"/>
    </source>
</evidence>
<dbReference type="PROSITE" id="PS50932">
    <property type="entry name" value="HTH_LACI_2"/>
    <property type="match status" value="1"/>
</dbReference>
<dbReference type="Proteomes" id="UP000321197">
    <property type="component" value="Unassembled WGS sequence"/>
</dbReference>
<evidence type="ECO:0000256" key="3">
    <source>
        <dbReference type="ARBA" id="ARBA00023125"/>
    </source>
</evidence>
<dbReference type="InterPro" id="IPR000843">
    <property type="entry name" value="HTH_LacI"/>
</dbReference>
<evidence type="ECO:0000256" key="1">
    <source>
        <dbReference type="ARBA" id="ARBA00022491"/>
    </source>
</evidence>
<keyword evidence="1" id="KW-0678">Repressor</keyword>
<dbReference type="GO" id="GO:0000976">
    <property type="term" value="F:transcription cis-regulatory region binding"/>
    <property type="evidence" value="ECO:0007669"/>
    <property type="project" value="TreeGrafter"/>
</dbReference>
<dbReference type="SMART" id="SM00354">
    <property type="entry name" value="HTH_LACI"/>
    <property type="match status" value="1"/>
</dbReference>
<dbReference type="Gene3D" id="3.40.50.2300">
    <property type="match status" value="2"/>
</dbReference>
<accession>A0A511R1X7</accession>
<dbReference type="InterPro" id="IPR010982">
    <property type="entry name" value="Lambda_DNA-bd_dom_sf"/>
</dbReference>
<organism evidence="6 7">
    <name type="scientific">Meiothermus hypogaeus NBRC 106114</name>
    <dbReference type="NCBI Taxonomy" id="1227553"/>
    <lineage>
        <taxon>Bacteria</taxon>
        <taxon>Thermotogati</taxon>
        <taxon>Deinococcota</taxon>
        <taxon>Deinococci</taxon>
        <taxon>Thermales</taxon>
        <taxon>Thermaceae</taxon>
        <taxon>Meiothermus</taxon>
    </lineage>
</organism>
<proteinExistence type="predicted"/>
<comment type="caution">
    <text evidence="6">The sequence shown here is derived from an EMBL/GenBank/DDBJ whole genome shotgun (WGS) entry which is preliminary data.</text>
</comment>
<dbReference type="InterPro" id="IPR046335">
    <property type="entry name" value="LacI/GalR-like_sensor"/>
</dbReference>
<dbReference type="CDD" id="cd01392">
    <property type="entry name" value="HTH_LacI"/>
    <property type="match status" value="1"/>
</dbReference>
<evidence type="ECO:0000313" key="6">
    <source>
        <dbReference type="EMBL" id="GEM83613.1"/>
    </source>
</evidence>
<keyword evidence="4" id="KW-0804">Transcription</keyword>
<keyword evidence="3" id="KW-0238">DNA-binding</keyword>
<dbReference type="RefSeq" id="WP_119341060.1">
    <property type="nucleotide sequence ID" value="NZ_BJXL01000053.1"/>
</dbReference>
<gene>
    <name evidence="6" type="ORF">MHY01S_17790</name>
</gene>
<reference evidence="6 7" key="1">
    <citation type="submission" date="2019-07" db="EMBL/GenBank/DDBJ databases">
        <title>Whole genome shotgun sequence of Meiothermus hypogaeus NBRC 106114.</title>
        <authorList>
            <person name="Hosoyama A."/>
            <person name="Uohara A."/>
            <person name="Ohji S."/>
            <person name="Ichikawa N."/>
        </authorList>
    </citation>
    <scope>NUCLEOTIDE SEQUENCE [LARGE SCALE GENOMIC DNA]</scope>
    <source>
        <strain evidence="6 7">NBRC 106114</strain>
    </source>
</reference>
<feature type="domain" description="HTH lacI-type" evidence="5">
    <location>
        <begin position="2"/>
        <end position="56"/>
    </location>
</feature>
<evidence type="ECO:0000313" key="7">
    <source>
        <dbReference type="Proteomes" id="UP000321197"/>
    </source>
</evidence>
<dbReference type="GO" id="GO:0003700">
    <property type="term" value="F:DNA-binding transcription factor activity"/>
    <property type="evidence" value="ECO:0007669"/>
    <property type="project" value="TreeGrafter"/>
</dbReference>
<dbReference type="Pfam" id="PF13377">
    <property type="entry name" value="Peripla_BP_3"/>
    <property type="match status" value="1"/>
</dbReference>
<dbReference type="SUPFAM" id="SSF47413">
    <property type="entry name" value="lambda repressor-like DNA-binding domains"/>
    <property type="match status" value="1"/>
</dbReference>
<name>A0A511R1X7_9DEIN</name>
<dbReference type="CDD" id="cd06280">
    <property type="entry name" value="PBP1_LacI-like"/>
    <property type="match status" value="1"/>
</dbReference>
<keyword evidence="2" id="KW-0805">Transcription regulation</keyword>
<sequence>MVSLDDVAKLAQVSPATVSRALSRPEMVAEATRERILQAARELGYQPNQLARSLRRRSSRTLGLIITDILNPFHATLAKGVQDAAEKHNYTVFLFNTDEDPEKEQRALNALRGHLPQGLLIVPTPKAKENLKLVPKLPTVELDRSSGTPGVRTVMVDNVGGARTAVQHLIELGHRRIGMIVGRLDISTAVERHLGYRETLATAGIPYSEKLVLPGNHREEDGRKAALALLTLPPEERPTALFVGNNEMTVGAVLAVRELGIRIPQELSIVGFDDSRWAATMHPALTVVAQPTYELGFLACETLLSSLSRGQPALPTSIRLDVSFIVRESTAPPDGFTNGLKQQRRKP</sequence>
<dbReference type="AlphaFoldDB" id="A0A511R1X7"/>
<dbReference type="InterPro" id="IPR028082">
    <property type="entry name" value="Peripla_BP_I"/>
</dbReference>
<evidence type="ECO:0000256" key="4">
    <source>
        <dbReference type="ARBA" id="ARBA00023163"/>
    </source>
</evidence>
<dbReference type="Gene3D" id="1.10.260.40">
    <property type="entry name" value="lambda repressor-like DNA-binding domains"/>
    <property type="match status" value="1"/>
</dbReference>
<dbReference type="SUPFAM" id="SSF53822">
    <property type="entry name" value="Periplasmic binding protein-like I"/>
    <property type="match status" value="1"/>
</dbReference>
<dbReference type="Pfam" id="PF00356">
    <property type="entry name" value="LacI"/>
    <property type="match status" value="1"/>
</dbReference>
<dbReference type="PANTHER" id="PTHR30146">
    <property type="entry name" value="LACI-RELATED TRANSCRIPTIONAL REPRESSOR"/>
    <property type="match status" value="1"/>
</dbReference>
<dbReference type="PROSITE" id="PS00356">
    <property type="entry name" value="HTH_LACI_1"/>
    <property type="match status" value="1"/>
</dbReference>
<evidence type="ECO:0000259" key="5">
    <source>
        <dbReference type="PROSITE" id="PS50932"/>
    </source>
</evidence>
<dbReference type="OrthoDB" id="9784962at2"/>